<accession>G2E6F8</accession>
<dbReference type="InterPro" id="IPR003616">
    <property type="entry name" value="Post-SET_dom"/>
</dbReference>
<dbReference type="PROSITE" id="PS50280">
    <property type="entry name" value="SET"/>
    <property type="match status" value="1"/>
</dbReference>
<protein>
    <submittedName>
        <fullName evidence="5">Nuclear protein SET</fullName>
    </submittedName>
</protein>
<dbReference type="eggNOG" id="COG2940">
    <property type="taxonomic scope" value="Bacteria"/>
</dbReference>
<dbReference type="Gene3D" id="2.170.270.10">
    <property type="entry name" value="SET domain"/>
    <property type="match status" value="1"/>
</dbReference>
<gene>
    <name evidence="5" type="ORF">ThidrDRAFT_3852</name>
</gene>
<dbReference type="STRING" id="765913.ThidrDRAFT_3852"/>
<dbReference type="OrthoDB" id="9790349at2"/>
<keyword evidence="1" id="KW-0808">Transferase</keyword>
<dbReference type="PATRIC" id="fig|765913.3.peg.3918"/>
<evidence type="ECO:0000259" key="4">
    <source>
        <dbReference type="PROSITE" id="PS50868"/>
    </source>
</evidence>
<proteinExistence type="predicted"/>
<evidence type="ECO:0000256" key="1">
    <source>
        <dbReference type="ARBA" id="ARBA00022679"/>
    </source>
</evidence>
<reference evidence="5 6" key="1">
    <citation type="submission" date="2011-06" db="EMBL/GenBank/DDBJ databases">
        <title>The draft genome of Thiorhodococcus drewsii AZ1.</title>
        <authorList>
            <consortium name="US DOE Joint Genome Institute (JGI-PGF)"/>
            <person name="Lucas S."/>
            <person name="Han J."/>
            <person name="Lapidus A."/>
            <person name="Cheng J.-F."/>
            <person name="Goodwin L."/>
            <person name="Pitluck S."/>
            <person name="Peters L."/>
            <person name="Land M.L."/>
            <person name="Hauser L."/>
            <person name="Vogl K."/>
            <person name="Liu Z."/>
            <person name="Imhoff J."/>
            <person name="Thiel V."/>
            <person name="Frigaard N.-U."/>
            <person name="Bryant D.A."/>
            <person name="Woyke T.J."/>
        </authorList>
    </citation>
    <scope>NUCLEOTIDE SEQUENCE [LARGE SCALE GENOMIC DNA]</scope>
    <source>
        <strain evidence="5 6">AZ1</strain>
    </source>
</reference>
<dbReference type="InterPro" id="IPR046341">
    <property type="entry name" value="SET_dom_sf"/>
</dbReference>
<evidence type="ECO:0000313" key="6">
    <source>
        <dbReference type="Proteomes" id="UP000004200"/>
    </source>
</evidence>
<dbReference type="SUPFAM" id="SSF82199">
    <property type="entry name" value="SET domain"/>
    <property type="match status" value="1"/>
</dbReference>
<evidence type="ECO:0000259" key="3">
    <source>
        <dbReference type="PROSITE" id="PS50280"/>
    </source>
</evidence>
<sequence length="174" mass="19875">MLIYPDEYGLNPNDGYPQKKDFLVTRQEDGKGAGVYTKNNIKRGEFVARITGNIVPNIVQHSLQITPTTHLYDPYFTGYLLHSCSPNIFLDMTEFEIWALRDIEAGQALTMDYASTEDVLFKQFPCLCDTPNCRFWITGRKEMVNPEGLRVIKQKLKALGRESSDIVTLEVECE</sequence>
<dbReference type="AlphaFoldDB" id="G2E6F8"/>
<dbReference type="InterPro" id="IPR053201">
    <property type="entry name" value="Flavunoidine_N-MTase"/>
</dbReference>
<organism evidence="5 6">
    <name type="scientific">Thiorhodococcus drewsii AZ1</name>
    <dbReference type="NCBI Taxonomy" id="765913"/>
    <lineage>
        <taxon>Bacteria</taxon>
        <taxon>Pseudomonadati</taxon>
        <taxon>Pseudomonadota</taxon>
        <taxon>Gammaproteobacteria</taxon>
        <taxon>Chromatiales</taxon>
        <taxon>Chromatiaceae</taxon>
        <taxon>Thiorhodococcus</taxon>
    </lineage>
</organism>
<dbReference type="SMART" id="SM00317">
    <property type="entry name" value="SET"/>
    <property type="match status" value="1"/>
</dbReference>
<evidence type="ECO:0000256" key="2">
    <source>
        <dbReference type="ARBA" id="ARBA00022691"/>
    </source>
</evidence>
<dbReference type="PROSITE" id="PS50868">
    <property type="entry name" value="POST_SET"/>
    <property type="match status" value="1"/>
</dbReference>
<dbReference type="GO" id="GO:0016740">
    <property type="term" value="F:transferase activity"/>
    <property type="evidence" value="ECO:0007669"/>
    <property type="project" value="UniProtKB-KW"/>
</dbReference>
<dbReference type="Proteomes" id="UP000004200">
    <property type="component" value="Unassembled WGS sequence"/>
</dbReference>
<dbReference type="InterPro" id="IPR001214">
    <property type="entry name" value="SET_dom"/>
</dbReference>
<dbReference type="Pfam" id="PF00856">
    <property type="entry name" value="SET"/>
    <property type="match status" value="1"/>
</dbReference>
<feature type="domain" description="SET" evidence="3">
    <location>
        <begin position="20"/>
        <end position="114"/>
    </location>
</feature>
<dbReference type="EMBL" id="AFWT01000040">
    <property type="protein sequence ID" value="EGV28319.1"/>
    <property type="molecule type" value="Genomic_DNA"/>
</dbReference>
<keyword evidence="6" id="KW-1185">Reference proteome</keyword>
<keyword evidence="2" id="KW-0949">S-adenosyl-L-methionine</keyword>
<evidence type="ECO:0000313" key="5">
    <source>
        <dbReference type="EMBL" id="EGV28319.1"/>
    </source>
</evidence>
<dbReference type="PANTHER" id="PTHR12350">
    <property type="entry name" value="HISTONE-LYSINE N-METHYLTRANSFERASE-RELATED"/>
    <property type="match status" value="1"/>
</dbReference>
<feature type="domain" description="Post-SET" evidence="4">
    <location>
        <begin position="122"/>
        <end position="138"/>
    </location>
</feature>
<comment type="caution">
    <text evidence="5">The sequence shown here is derived from an EMBL/GenBank/DDBJ whole genome shotgun (WGS) entry which is preliminary data.</text>
</comment>
<dbReference type="RefSeq" id="WP_007042565.1">
    <property type="nucleotide sequence ID" value="NZ_AFWT01000040.1"/>
</dbReference>
<name>G2E6F8_9GAMM</name>
<dbReference type="PANTHER" id="PTHR12350:SF19">
    <property type="entry name" value="SET DOMAIN-CONTAINING PROTEIN"/>
    <property type="match status" value="1"/>
</dbReference>